<accession>A0ABR2K3Y1</accession>
<evidence type="ECO:0000256" key="1">
    <source>
        <dbReference type="SAM" id="SignalP"/>
    </source>
</evidence>
<evidence type="ECO:0000313" key="3">
    <source>
        <dbReference type="Proteomes" id="UP001470230"/>
    </source>
</evidence>
<gene>
    <name evidence="2" type="ORF">M9Y10_041287</name>
</gene>
<keyword evidence="3" id="KW-1185">Reference proteome</keyword>
<organism evidence="2 3">
    <name type="scientific">Tritrichomonas musculus</name>
    <dbReference type="NCBI Taxonomy" id="1915356"/>
    <lineage>
        <taxon>Eukaryota</taxon>
        <taxon>Metamonada</taxon>
        <taxon>Parabasalia</taxon>
        <taxon>Tritrichomonadida</taxon>
        <taxon>Tritrichomonadidae</taxon>
        <taxon>Tritrichomonas</taxon>
    </lineage>
</organism>
<dbReference type="InterPro" id="IPR008928">
    <property type="entry name" value="6-hairpin_glycosidase_sf"/>
</dbReference>
<feature type="signal peptide" evidence="1">
    <location>
        <begin position="1"/>
        <end position="16"/>
    </location>
</feature>
<protein>
    <recommendedName>
        <fullName evidence="4">Alpha-L-rhamnosidase six-hairpin glycosidase domain-containing protein</fullName>
    </recommendedName>
</protein>
<sequence length="680" mass="77527">MISLFIILGLSSTERAVPTWWLNNWDKKNPLIAFWASAQDSWTVPPSHHPGIQEVRAFDNLSTNILSDDTFALSIDDVIYGNPMLLNSSHLGGCVQEVTGEFWTEYTHYNRKLLPIKVRRSFYLPPYENYYLIKYTVESTDNNNHEVGLLDYFRTAQQTTGFCLNDICRMIEENAGSVSTTIFRDQKDRVTSEYTLGEGSYQNNGNVLTNFAENGKFSRKYGVYRGYNISFGALYSFLLQPNEPIEITVIRAFGRNGHESHLTAEQARKESTESIILKTSERIMQWIQSGNVPNTIKGDALDLYYKSLLVLKNAQNPVVGTISSSFHVLYGYKNWMRDALMSAFMLDSAGHHDEFRLFMDWAAEYATLDDKGGFHTTYSSIDGSFVGFVEPQYDANGLYLMAMNYHLQCFGDNEWVKSKIPQLEKFAELLMKKSYKYNLAPDDRSPWEESSDHHTGLPVPTYYTPWMMGNSYGGLVALSKIERQNGDISKSEDYLNRANEIKEATFKYLWDDSNQRFYRGRNSETFEIDEKAESATLSVIFTGLVKGDEARSHLKYIVSKLTHLEYGLARYTGDPFFYDSRWNPCGNGKIETQKNEPAWPVVTAYAAWSEDALGIDYSNRLNWMVRYSAYGNMPTGECVDSKDGALVVPSAPDCFEHGGVYVFTTLLHEKQAKSILDTLQ</sequence>
<proteinExistence type="predicted"/>
<reference evidence="2 3" key="1">
    <citation type="submission" date="2024-04" db="EMBL/GenBank/DDBJ databases">
        <title>Tritrichomonas musculus Genome.</title>
        <authorList>
            <person name="Alves-Ferreira E."/>
            <person name="Grigg M."/>
            <person name="Lorenzi H."/>
            <person name="Galac M."/>
        </authorList>
    </citation>
    <scope>NUCLEOTIDE SEQUENCE [LARGE SCALE GENOMIC DNA]</scope>
    <source>
        <strain evidence="2 3">EAF2021</strain>
    </source>
</reference>
<evidence type="ECO:0000313" key="2">
    <source>
        <dbReference type="EMBL" id="KAK8885833.1"/>
    </source>
</evidence>
<dbReference type="SUPFAM" id="SSF48208">
    <property type="entry name" value="Six-hairpin glycosidases"/>
    <property type="match status" value="1"/>
</dbReference>
<comment type="caution">
    <text evidence="2">The sequence shown here is derived from an EMBL/GenBank/DDBJ whole genome shotgun (WGS) entry which is preliminary data.</text>
</comment>
<dbReference type="EMBL" id="JAPFFF010000007">
    <property type="protein sequence ID" value="KAK8885833.1"/>
    <property type="molecule type" value="Genomic_DNA"/>
</dbReference>
<dbReference type="Proteomes" id="UP001470230">
    <property type="component" value="Unassembled WGS sequence"/>
</dbReference>
<evidence type="ECO:0008006" key="4">
    <source>
        <dbReference type="Google" id="ProtNLM"/>
    </source>
</evidence>
<keyword evidence="1" id="KW-0732">Signal</keyword>
<dbReference type="PANTHER" id="PTHR31616">
    <property type="entry name" value="TREHALASE"/>
    <property type="match status" value="1"/>
</dbReference>
<feature type="chain" id="PRO_5046734508" description="Alpha-L-rhamnosidase six-hairpin glycosidase domain-containing protein" evidence="1">
    <location>
        <begin position="17"/>
        <end position="680"/>
    </location>
</feature>
<name>A0ABR2K3Y1_9EUKA</name>
<dbReference type="Gene3D" id="1.50.10.10">
    <property type="match status" value="1"/>
</dbReference>
<dbReference type="InterPro" id="IPR012341">
    <property type="entry name" value="6hp_glycosidase-like_sf"/>
</dbReference>
<dbReference type="PANTHER" id="PTHR31616:SF0">
    <property type="entry name" value="GLUCAN 1,4-ALPHA-GLUCOSIDASE"/>
    <property type="match status" value="1"/>
</dbReference>